<feature type="transmembrane region" description="Helical" evidence="1">
    <location>
        <begin position="123"/>
        <end position="145"/>
    </location>
</feature>
<evidence type="ECO:0008006" key="4">
    <source>
        <dbReference type="Google" id="ProtNLM"/>
    </source>
</evidence>
<feature type="transmembrane region" description="Helical" evidence="1">
    <location>
        <begin position="198"/>
        <end position="219"/>
    </location>
</feature>
<evidence type="ECO:0000256" key="1">
    <source>
        <dbReference type="SAM" id="Phobius"/>
    </source>
</evidence>
<evidence type="ECO:0000313" key="2">
    <source>
        <dbReference type="EMBL" id="MDM9631138.1"/>
    </source>
</evidence>
<dbReference type="RefSeq" id="WP_289724504.1">
    <property type="nucleotide sequence ID" value="NZ_JAUDUY010000003.1"/>
</dbReference>
<sequence>MNQGIKKYSKLIGYPITAIGFGYFVFQFTKNMPSFGGISFHHYIPIVTIGILLYLMGNLLLAENWRKLTFLTSLSKYTNVYYWSIYGRTQISKYIPGNVFHIINRHLQTYDDDTSNSDLVRSAFFEIIGLLMASSILSLFGWLFIGKAIESSAYWAILAVIIGLILLNYFGNKFEIFKPFTIVRNDQKLFYKLLKIEFLYFSFFVLIGSILVLLVGATGVMNIEVLAISLTAFSVSWIGGYITPGAPAGLGVRESILILILGFVVDDSKSIIIALIFRFITTLGDIIFFILSILAIKYTSTIAKKG</sequence>
<gene>
    <name evidence="2" type="ORF">QU605_06640</name>
</gene>
<feature type="transmembrane region" description="Helical" evidence="1">
    <location>
        <begin position="40"/>
        <end position="61"/>
    </location>
</feature>
<protein>
    <recommendedName>
        <fullName evidence="4">Flippase-like domain-containing protein</fullName>
    </recommendedName>
</protein>
<name>A0ABT7WE03_9FLAO</name>
<comment type="caution">
    <text evidence="2">The sequence shown here is derived from an EMBL/GenBank/DDBJ whole genome shotgun (WGS) entry which is preliminary data.</text>
</comment>
<keyword evidence="1" id="KW-1133">Transmembrane helix</keyword>
<reference evidence="2" key="1">
    <citation type="submission" date="2023-06" db="EMBL/GenBank/DDBJ databases">
        <title>Robiginitalea aurantiacus sp. nov. and Algoriphagus sediminis sp. nov., isolated from coastal sediment.</title>
        <authorList>
            <person name="Zhou Z.Y."/>
            <person name="An J."/>
            <person name="Jia Y.W."/>
            <person name="Du Z.J."/>
        </authorList>
    </citation>
    <scope>NUCLEOTIDE SEQUENCE</scope>
    <source>
        <strain evidence="2">M39</strain>
    </source>
</reference>
<feature type="transmembrane region" description="Helical" evidence="1">
    <location>
        <begin position="12"/>
        <end position="28"/>
    </location>
</feature>
<dbReference type="EMBL" id="JAUDUY010000003">
    <property type="protein sequence ID" value="MDM9631138.1"/>
    <property type="molecule type" value="Genomic_DNA"/>
</dbReference>
<keyword evidence="1" id="KW-0812">Transmembrane</keyword>
<feature type="transmembrane region" description="Helical" evidence="1">
    <location>
        <begin position="151"/>
        <end position="170"/>
    </location>
</feature>
<dbReference type="Proteomes" id="UP001174839">
    <property type="component" value="Unassembled WGS sequence"/>
</dbReference>
<feature type="transmembrane region" description="Helical" evidence="1">
    <location>
        <begin position="271"/>
        <end position="296"/>
    </location>
</feature>
<keyword evidence="1" id="KW-0472">Membrane</keyword>
<evidence type="ECO:0000313" key="3">
    <source>
        <dbReference type="Proteomes" id="UP001174839"/>
    </source>
</evidence>
<organism evidence="2 3">
    <name type="scientific">Robiginitalea aurantiaca</name>
    <dbReference type="NCBI Taxonomy" id="3056915"/>
    <lineage>
        <taxon>Bacteria</taxon>
        <taxon>Pseudomonadati</taxon>
        <taxon>Bacteroidota</taxon>
        <taxon>Flavobacteriia</taxon>
        <taxon>Flavobacteriales</taxon>
        <taxon>Flavobacteriaceae</taxon>
        <taxon>Robiginitalea</taxon>
    </lineage>
</organism>
<proteinExistence type="predicted"/>
<accession>A0ABT7WE03</accession>
<keyword evidence="3" id="KW-1185">Reference proteome</keyword>